<dbReference type="OMA" id="QHNTIEP"/>
<gene>
    <name evidence="2" type="ORF">M427DRAFT_153583</name>
</gene>
<feature type="region of interest" description="Disordered" evidence="1">
    <location>
        <begin position="147"/>
        <end position="176"/>
    </location>
</feature>
<evidence type="ECO:0000256" key="1">
    <source>
        <dbReference type="SAM" id="MobiDB-lite"/>
    </source>
</evidence>
<feature type="compositionally biased region" description="Low complexity" evidence="1">
    <location>
        <begin position="157"/>
        <end position="176"/>
    </location>
</feature>
<dbReference type="Gene3D" id="6.10.250.3180">
    <property type="match status" value="1"/>
</dbReference>
<dbReference type="GO" id="GO:0006368">
    <property type="term" value="P:transcription elongation by RNA polymerase II"/>
    <property type="evidence" value="ECO:0007669"/>
    <property type="project" value="InterPro"/>
</dbReference>
<dbReference type="AlphaFoldDB" id="A0A139ALM4"/>
<proteinExistence type="predicted"/>
<feature type="region of interest" description="Disordered" evidence="1">
    <location>
        <begin position="192"/>
        <end position="264"/>
    </location>
</feature>
<feature type="compositionally biased region" description="Polar residues" evidence="1">
    <location>
        <begin position="283"/>
        <end position="303"/>
    </location>
</feature>
<dbReference type="PANTHER" id="PTHR15141:SF76">
    <property type="entry name" value="TRANSCRIPTION ELONGATION FACTOR B POLYPEPTIDE 3"/>
    <property type="match status" value="1"/>
</dbReference>
<dbReference type="STRING" id="1344416.A0A139ALM4"/>
<dbReference type="OrthoDB" id="21513at2759"/>
<keyword evidence="3" id="KW-1185">Reference proteome</keyword>
<sequence>MSSAPHRDSLDGPTASHFPTLVSLCQNTLRRHNRHLGEFGDVPFTLVANVLPACDADTLLRVQNLNPQFVDDIRLACLWKPHCFRHFPQRADSMAQSLFPPAGDNDVQAEIDWFEVFVKLREEKERKIEETELKLRAMNAAIDQNRSSRVVRRVDDLSNLPQGGSKRGRGSSSKLSLLGKGNPIVAILRAGKLRAPTSAPRPKLAPHFRKPQLSTQPTPPSIPPNRPATENNRPTPKPSPRSGPKMDMSGKQISPVENDTPGRKRTAAQAFFEEIEAASVPASNVSLSLPRRQSTPGESTSTHTHPRSKIRPTTLPARSYPTPQSPESVQHNTIEPIDTRQSFETPFAQLHRIHSTKPTAPIRQTLSPDASTSTQTSHVGPPIRKKRTASEAFFAEMDGVANLAESRFGISP</sequence>
<dbReference type="InterPro" id="IPR010684">
    <property type="entry name" value="RNA_pol_II_trans_fac_SIII_A"/>
</dbReference>
<dbReference type="Proteomes" id="UP000070544">
    <property type="component" value="Unassembled WGS sequence"/>
</dbReference>
<dbReference type="InterPro" id="IPR051870">
    <property type="entry name" value="Elongin-A_domain"/>
</dbReference>
<feature type="compositionally biased region" description="Pro residues" evidence="1">
    <location>
        <begin position="217"/>
        <end position="226"/>
    </location>
</feature>
<reference evidence="2 3" key="1">
    <citation type="journal article" date="2015" name="Genome Biol. Evol.">
        <title>Phylogenomic analyses indicate that early fungi evolved digesting cell walls of algal ancestors of land plants.</title>
        <authorList>
            <person name="Chang Y."/>
            <person name="Wang S."/>
            <person name="Sekimoto S."/>
            <person name="Aerts A.L."/>
            <person name="Choi C."/>
            <person name="Clum A."/>
            <person name="LaButti K.M."/>
            <person name="Lindquist E.A."/>
            <person name="Yee Ngan C."/>
            <person name="Ohm R.A."/>
            <person name="Salamov A.A."/>
            <person name="Grigoriev I.V."/>
            <person name="Spatafora J.W."/>
            <person name="Berbee M.L."/>
        </authorList>
    </citation>
    <scope>NUCLEOTIDE SEQUENCE [LARGE SCALE GENOMIC DNA]</scope>
    <source>
        <strain evidence="2 3">JEL478</strain>
    </source>
</reference>
<dbReference type="PANTHER" id="PTHR15141">
    <property type="entry name" value="TRANSCRIPTION ELONGATION FACTOR B POLYPEPTIDE 3"/>
    <property type="match status" value="1"/>
</dbReference>
<dbReference type="GO" id="GO:0070449">
    <property type="term" value="C:elongin complex"/>
    <property type="evidence" value="ECO:0007669"/>
    <property type="project" value="InterPro"/>
</dbReference>
<evidence type="ECO:0000313" key="3">
    <source>
        <dbReference type="Proteomes" id="UP000070544"/>
    </source>
</evidence>
<dbReference type="EMBL" id="KQ965745">
    <property type="protein sequence ID" value="KXS17681.1"/>
    <property type="molecule type" value="Genomic_DNA"/>
</dbReference>
<evidence type="ECO:0000313" key="2">
    <source>
        <dbReference type="EMBL" id="KXS17681.1"/>
    </source>
</evidence>
<protein>
    <recommendedName>
        <fullName evidence="4">Elongin-A</fullName>
    </recommendedName>
</protein>
<name>A0A139ALM4_GONPJ</name>
<accession>A0A139ALM4</accession>
<feature type="region of interest" description="Disordered" evidence="1">
    <location>
        <begin position="354"/>
        <end position="387"/>
    </location>
</feature>
<feature type="region of interest" description="Disordered" evidence="1">
    <location>
        <begin position="283"/>
        <end position="331"/>
    </location>
</feature>
<dbReference type="Pfam" id="PF06881">
    <property type="entry name" value="Elongin_A"/>
    <property type="match status" value="1"/>
</dbReference>
<evidence type="ECO:0008006" key="4">
    <source>
        <dbReference type="Google" id="ProtNLM"/>
    </source>
</evidence>
<feature type="compositionally biased region" description="Polar residues" evidence="1">
    <location>
        <begin position="356"/>
        <end position="378"/>
    </location>
</feature>
<feature type="compositionally biased region" description="Polar residues" evidence="1">
    <location>
        <begin position="321"/>
        <end position="331"/>
    </location>
</feature>
<organism evidence="2 3">
    <name type="scientific">Gonapodya prolifera (strain JEL478)</name>
    <name type="common">Monoblepharis prolifera</name>
    <dbReference type="NCBI Taxonomy" id="1344416"/>
    <lineage>
        <taxon>Eukaryota</taxon>
        <taxon>Fungi</taxon>
        <taxon>Fungi incertae sedis</taxon>
        <taxon>Chytridiomycota</taxon>
        <taxon>Chytridiomycota incertae sedis</taxon>
        <taxon>Monoblepharidomycetes</taxon>
        <taxon>Monoblepharidales</taxon>
        <taxon>Gonapodyaceae</taxon>
        <taxon>Gonapodya</taxon>
    </lineage>
</organism>